<name>A0ABN0ZM74_9BACI</name>
<comment type="caution">
    <text evidence="2">The sequence shown here is derived from an EMBL/GenBank/DDBJ whole genome shotgun (WGS) entry which is preliminary data.</text>
</comment>
<feature type="transmembrane region" description="Helical" evidence="1">
    <location>
        <begin position="49"/>
        <end position="67"/>
    </location>
</feature>
<keyword evidence="1" id="KW-1133">Transmembrane helix</keyword>
<keyword evidence="1" id="KW-0812">Transmembrane</keyword>
<keyword evidence="1" id="KW-0472">Membrane</keyword>
<dbReference type="RefSeq" id="WP_343781208.1">
    <property type="nucleotide sequence ID" value="NZ_BAAACZ010000003.1"/>
</dbReference>
<evidence type="ECO:0000313" key="3">
    <source>
        <dbReference type="Proteomes" id="UP001500740"/>
    </source>
</evidence>
<evidence type="ECO:0000256" key="1">
    <source>
        <dbReference type="SAM" id="Phobius"/>
    </source>
</evidence>
<evidence type="ECO:0008006" key="4">
    <source>
        <dbReference type="Google" id="ProtNLM"/>
    </source>
</evidence>
<accession>A0ABN0ZM74</accession>
<proteinExistence type="predicted"/>
<dbReference type="EMBL" id="BAAACZ010000003">
    <property type="protein sequence ID" value="GAA0451201.1"/>
    <property type="molecule type" value="Genomic_DNA"/>
</dbReference>
<reference evidence="2 3" key="1">
    <citation type="journal article" date="2019" name="Int. J. Syst. Evol. Microbiol.">
        <title>The Global Catalogue of Microorganisms (GCM) 10K type strain sequencing project: providing services to taxonomists for standard genome sequencing and annotation.</title>
        <authorList>
            <consortium name="The Broad Institute Genomics Platform"/>
            <consortium name="The Broad Institute Genome Sequencing Center for Infectious Disease"/>
            <person name="Wu L."/>
            <person name="Ma J."/>
        </authorList>
    </citation>
    <scope>NUCLEOTIDE SEQUENCE [LARGE SCALE GENOMIC DNA]</scope>
    <source>
        <strain evidence="2 3">JCM 14193</strain>
    </source>
</reference>
<gene>
    <name evidence="2" type="ORF">GCM10008935_02130</name>
</gene>
<organism evidence="2 3">
    <name type="scientific">Alkalibacillus silvisoli</name>
    <dbReference type="NCBI Taxonomy" id="392823"/>
    <lineage>
        <taxon>Bacteria</taxon>
        <taxon>Bacillati</taxon>
        <taxon>Bacillota</taxon>
        <taxon>Bacilli</taxon>
        <taxon>Bacillales</taxon>
        <taxon>Bacillaceae</taxon>
        <taxon>Alkalibacillus</taxon>
    </lineage>
</organism>
<evidence type="ECO:0000313" key="2">
    <source>
        <dbReference type="EMBL" id="GAA0451201.1"/>
    </source>
</evidence>
<feature type="transmembrane region" description="Helical" evidence="1">
    <location>
        <begin position="73"/>
        <end position="98"/>
    </location>
</feature>
<dbReference type="Proteomes" id="UP001500740">
    <property type="component" value="Unassembled WGS sequence"/>
</dbReference>
<protein>
    <recommendedName>
        <fullName evidence="4">Zinc ribbon domain-containing protein</fullName>
    </recommendedName>
</protein>
<sequence length="122" mass="13505">MTCHKCGNQLFVNDQFCSRCGERVKSNISDNQSQSTVINDEQPKRSKSAILALILSALVVGLGQLYAGQGLKGIVLFGVWILASIVTVGMATFVIWVINLIDAYRIAKKVDQGKHVDEWEFF</sequence>
<keyword evidence="3" id="KW-1185">Reference proteome</keyword>